<protein>
    <submittedName>
        <fullName evidence="2">Uncharacterized protein</fullName>
    </submittedName>
</protein>
<evidence type="ECO:0000256" key="1">
    <source>
        <dbReference type="SAM" id="Phobius"/>
    </source>
</evidence>
<comment type="caution">
    <text evidence="2">The sequence shown here is derived from an EMBL/GenBank/DDBJ whole genome shotgun (WGS) entry which is preliminary data.</text>
</comment>
<accession>A0ABU6VKA0</accession>
<keyword evidence="3" id="KW-1185">Reference proteome</keyword>
<evidence type="ECO:0000313" key="2">
    <source>
        <dbReference type="EMBL" id="MED6172736.1"/>
    </source>
</evidence>
<proteinExistence type="predicted"/>
<keyword evidence="1" id="KW-0472">Membrane</keyword>
<sequence length="74" mass="8192">MDLGGRESNQICAALVKVVGKALHLVASEAPARKWVSGVEVGILIFLPYPFLLQSFFQLLDLLLSFPYPTYLIL</sequence>
<keyword evidence="1" id="KW-0812">Transmembrane</keyword>
<dbReference type="Proteomes" id="UP001341840">
    <property type="component" value="Unassembled WGS sequence"/>
</dbReference>
<organism evidence="2 3">
    <name type="scientific">Stylosanthes scabra</name>
    <dbReference type="NCBI Taxonomy" id="79078"/>
    <lineage>
        <taxon>Eukaryota</taxon>
        <taxon>Viridiplantae</taxon>
        <taxon>Streptophyta</taxon>
        <taxon>Embryophyta</taxon>
        <taxon>Tracheophyta</taxon>
        <taxon>Spermatophyta</taxon>
        <taxon>Magnoliopsida</taxon>
        <taxon>eudicotyledons</taxon>
        <taxon>Gunneridae</taxon>
        <taxon>Pentapetalae</taxon>
        <taxon>rosids</taxon>
        <taxon>fabids</taxon>
        <taxon>Fabales</taxon>
        <taxon>Fabaceae</taxon>
        <taxon>Papilionoideae</taxon>
        <taxon>50 kb inversion clade</taxon>
        <taxon>dalbergioids sensu lato</taxon>
        <taxon>Dalbergieae</taxon>
        <taxon>Pterocarpus clade</taxon>
        <taxon>Stylosanthes</taxon>
    </lineage>
</organism>
<reference evidence="2 3" key="1">
    <citation type="journal article" date="2023" name="Plants (Basel)">
        <title>Bridging the Gap: Combining Genomics and Transcriptomics Approaches to Understand Stylosanthes scabra, an Orphan Legume from the Brazilian Caatinga.</title>
        <authorList>
            <person name="Ferreira-Neto J.R.C."/>
            <person name="da Silva M.D."/>
            <person name="Binneck E."/>
            <person name="de Melo N.F."/>
            <person name="da Silva R.H."/>
            <person name="de Melo A.L.T.M."/>
            <person name="Pandolfi V."/>
            <person name="Bustamante F.O."/>
            <person name="Brasileiro-Vidal A.C."/>
            <person name="Benko-Iseppon A.M."/>
        </authorList>
    </citation>
    <scope>NUCLEOTIDE SEQUENCE [LARGE SCALE GENOMIC DNA]</scope>
    <source>
        <tissue evidence="2">Leaves</tissue>
    </source>
</reference>
<keyword evidence="1" id="KW-1133">Transmembrane helix</keyword>
<dbReference type="EMBL" id="JASCZI010151420">
    <property type="protein sequence ID" value="MED6172736.1"/>
    <property type="molecule type" value="Genomic_DNA"/>
</dbReference>
<name>A0ABU6VKA0_9FABA</name>
<gene>
    <name evidence="2" type="ORF">PIB30_052745</name>
</gene>
<evidence type="ECO:0000313" key="3">
    <source>
        <dbReference type="Proteomes" id="UP001341840"/>
    </source>
</evidence>
<feature type="transmembrane region" description="Helical" evidence="1">
    <location>
        <begin position="41"/>
        <end position="64"/>
    </location>
</feature>